<dbReference type="GO" id="GO:0016757">
    <property type="term" value="F:glycosyltransferase activity"/>
    <property type="evidence" value="ECO:0007669"/>
    <property type="project" value="UniProtKB-KW"/>
</dbReference>
<sequence length="531" mass="55837">MRLRFVAVVRGDESEGARREPGADAEVSASADPPPLASSQRRMLAAVRRFGLAGSLILAVGAIGAGATPVDNPLSGARLIGLPARIPTVAMACSWLGTLMVVAGWLWLGRFCSPAGGRMITLRQLTRVGVLWSLPLALAPPLFTRDMYFYLAQGEAALQGFDPYVLGPEASLGLHNPLTRNVDILWQDTPAPYGPGFLMLARALAVLVGENVVTGVLLWRLVMLVGLGMAVWAIPRLARRCGVHPVPALWLGALNPIVLFHVVSGMHNEALLVGIMLVAIELGLRRSGWPTVVLAGVLLSLGGAIKPPGFIALGFLGVLVARRNGGRFADLVKVAVVLAVTLLATMAVVTAVSGWGLGWLDTYDVPNRIITPLAPLTTFGVAGGGLSMLLGLGDHTDAVLVITKLVGYAGSAGVCAWMLWRSFRGRIEPLAGLGITLGAVAVLGPVLHPWYLLWMLVPLALSTHDARFRIGATGCAAVVALLIPPSGGGYEDPFQIPLAVVAALLAFAALVWLTRDKVPDLLPRKGARRGS</sequence>
<comment type="caution">
    <text evidence="10">The sequence shown here is derived from an EMBL/GenBank/DDBJ whole genome shotgun (WGS) entry which is preliminary data.</text>
</comment>
<evidence type="ECO:0000256" key="6">
    <source>
        <dbReference type="ARBA" id="ARBA00023136"/>
    </source>
</evidence>
<feature type="transmembrane region" description="Helical" evidence="9">
    <location>
        <begin position="496"/>
        <end position="514"/>
    </location>
</feature>
<keyword evidence="6 9" id="KW-0472">Membrane</keyword>
<evidence type="ECO:0000256" key="5">
    <source>
        <dbReference type="ARBA" id="ARBA00022989"/>
    </source>
</evidence>
<name>A0A929G0D6_9PSEU</name>
<organism evidence="10 11">
    <name type="scientific">Saccharopolyspora montiporae</name>
    <dbReference type="NCBI Taxonomy" id="2781240"/>
    <lineage>
        <taxon>Bacteria</taxon>
        <taxon>Bacillati</taxon>
        <taxon>Actinomycetota</taxon>
        <taxon>Actinomycetes</taxon>
        <taxon>Pseudonocardiales</taxon>
        <taxon>Pseudonocardiaceae</taxon>
        <taxon>Saccharopolyspora</taxon>
    </lineage>
</organism>
<keyword evidence="11" id="KW-1185">Reference proteome</keyword>
<evidence type="ECO:0000256" key="4">
    <source>
        <dbReference type="ARBA" id="ARBA00022692"/>
    </source>
</evidence>
<evidence type="ECO:0000313" key="10">
    <source>
        <dbReference type="EMBL" id="MBE9375234.1"/>
    </source>
</evidence>
<feature type="transmembrane region" description="Helical" evidence="9">
    <location>
        <begin position="331"/>
        <end position="357"/>
    </location>
</feature>
<keyword evidence="4 9" id="KW-0812">Transmembrane</keyword>
<evidence type="ECO:0000256" key="9">
    <source>
        <dbReference type="SAM" id="Phobius"/>
    </source>
</evidence>
<reference evidence="10" key="1">
    <citation type="submission" date="2020-10" db="EMBL/GenBank/DDBJ databases">
        <title>Diversity and distribution of actinomycetes associated with coral in the coast of Hainan.</title>
        <authorList>
            <person name="Li F."/>
        </authorList>
    </citation>
    <scope>NUCLEOTIDE SEQUENCE</scope>
    <source>
        <strain evidence="10">HNM0983</strain>
    </source>
</reference>
<feature type="transmembrane region" description="Helical" evidence="9">
    <location>
        <begin position="217"/>
        <end position="238"/>
    </location>
</feature>
<keyword evidence="3" id="KW-0808">Transferase</keyword>
<feature type="transmembrane region" description="Helical" evidence="9">
    <location>
        <begin position="88"/>
        <end position="108"/>
    </location>
</feature>
<gene>
    <name evidence="10" type="primary">mptB</name>
    <name evidence="10" type="ORF">IQ251_12350</name>
</gene>
<feature type="transmembrane region" description="Helical" evidence="9">
    <location>
        <begin position="432"/>
        <end position="454"/>
    </location>
</feature>
<keyword evidence="5 9" id="KW-1133">Transmembrane helix</keyword>
<evidence type="ECO:0000256" key="3">
    <source>
        <dbReference type="ARBA" id="ARBA00022679"/>
    </source>
</evidence>
<dbReference type="Pfam" id="PF26314">
    <property type="entry name" value="MptA_B_family"/>
    <property type="match status" value="1"/>
</dbReference>
<proteinExistence type="inferred from homology"/>
<evidence type="ECO:0000313" key="11">
    <source>
        <dbReference type="Proteomes" id="UP000598360"/>
    </source>
</evidence>
<protein>
    <submittedName>
        <fullName evidence="10">Polyprenol phosphomannose-dependent alpha 1,6 mannosyltransferase MptB</fullName>
    </submittedName>
</protein>
<dbReference type="Proteomes" id="UP000598360">
    <property type="component" value="Unassembled WGS sequence"/>
</dbReference>
<evidence type="ECO:0000256" key="1">
    <source>
        <dbReference type="ARBA" id="ARBA00004141"/>
    </source>
</evidence>
<keyword evidence="2 10" id="KW-0328">Glycosyltransferase</keyword>
<dbReference type="GO" id="GO:0016020">
    <property type="term" value="C:membrane"/>
    <property type="evidence" value="ECO:0007669"/>
    <property type="project" value="UniProtKB-SubCell"/>
</dbReference>
<dbReference type="NCBIfam" id="NF038066">
    <property type="entry name" value="MptB"/>
    <property type="match status" value="1"/>
</dbReference>
<feature type="transmembrane region" description="Helical" evidence="9">
    <location>
        <begin position="399"/>
        <end position="420"/>
    </location>
</feature>
<comment type="similarity">
    <text evidence="7">Belongs to the MptA/B family.</text>
</comment>
<feature type="transmembrane region" description="Helical" evidence="9">
    <location>
        <begin position="50"/>
        <end position="68"/>
    </location>
</feature>
<feature type="region of interest" description="Disordered" evidence="8">
    <location>
        <begin position="14"/>
        <end position="36"/>
    </location>
</feature>
<dbReference type="AlphaFoldDB" id="A0A929G0D6"/>
<feature type="transmembrane region" description="Helical" evidence="9">
    <location>
        <begin position="292"/>
        <end position="319"/>
    </location>
</feature>
<feature type="transmembrane region" description="Helical" evidence="9">
    <location>
        <begin position="466"/>
        <end position="484"/>
    </location>
</feature>
<comment type="subcellular location">
    <subcellularLocation>
        <location evidence="1">Membrane</location>
        <topology evidence="1">Multi-pass membrane protein</topology>
    </subcellularLocation>
</comment>
<feature type="transmembrane region" description="Helical" evidence="9">
    <location>
        <begin position="369"/>
        <end position="392"/>
    </location>
</feature>
<dbReference type="InterPro" id="IPR049829">
    <property type="entry name" value="MptA/B-like"/>
</dbReference>
<evidence type="ECO:0000256" key="2">
    <source>
        <dbReference type="ARBA" id="ARBA00022676"/>
    </source>
</evidence>
<accession>A0A929G0D6</accession>
<evidence type="ECO:0000256" key="7">
    <source>
        <dbReference type="ARBA" id="ARBA00043987"/>
    </source>
</evidence>
<feature type="transmembrane region" description="Helical" evidence="9">
    <location>
        <begin position="120"/>
        <end position="143"/>
    </location>
</feature>
<evidence type="ECO:0000256" key="8">
    <source>
        <dbReference type="SAM" id="MobiDB-lite"/>
    </source>
</evidence>
<dbReference type="EMBL" id="JADEYC010000019">
    <property type="protein sequence ID" value="MBE9375234.1"/>
    <property type="molecule type" value="Genomic_DNA"/>
</dbReference>